<organism evidence="1 2">
    <name type="scientific">Dreissena polymorpha</name>
    <name type="common">Zebra mussel</name>
    <name type="synonym">Mytilus polymorpha</name>
    <dbReference type="NCBI Taxonomy" id="45954"/>
    <lineage>
        <taxon>Eukaryota</taxon>
        <taxon>Metazoa</taxon>
        <taxon>Spiralia</taxon>
        <taxon>Lophotrochozoa</taxon>
        <taxon>Mollusca</taxon>
        <taxon>Bivalvia</taxon>
        <taxon>Autobranchia</taxon>
        <taxon>Heteroconchia</taxon>
        <taxon>Euheterodonta</taxon>
        <taxon>Imparidentia</taxon>
        <taxon>Neoheterodontei</taxon>
        <taxon>Myida</taxon>
        <taxon>Dreissenoidea</taxon>
        <taxon>Dreissenidae</taxon>
        <taxon>Dreissena</taxon>
    </lineage>
</organism>
<keyword evidence="2" id="KW-1185">Reference proteome</keyword>
<proteinExistence type="predicted"/>
<reference evidence="1" key="1">
    <citation type="journal article" date="2019" name="bioRxiv">
        <title>The Genome of the Zebra Mussel, Dreissena polymorpha: A Resource for Invasive Species Research.</title>
        <authorList>
            <person name="McCartney M.A."/>
            <person name="Auch B."/>
            <person name="Kono T."/>
            <person name="Mallez S."/>
            <person name="Zhang Y."/>
            <person name="Obille A."/>
            <person name="Becker A."/>
            <person name="Abrahante J.E."/>
            <person name="Garbe J."/>
            <person name="Badalamenti J.P."/>
            <person name="Herman A."/>
            <person name="Mangelson H."/>
            <person name="Liachko I."/>
            <person name="Sullivan S."/>
            <person name="Sone E.D."/>
            <person name="Koren S."/>
            <person name="Silverstein K.A.T."/>
            <person name="Beckman K.B."/>
            <person name="Gohl D.M."/>
        </authorList>
    </citation>
    <scope>NUCLEOTIDE SEQUENCE</scope>
    <source>
        <strain evidence="1">Duluth1</strain>
        <tissue evidence="1">Whole animal</tissue>
    </source>
</reference>
<accession>A0A9D4CCI1</accession>
<evidence type="ECO:0000313" key="1">
    <source>
        <dbReference type="EMBL" id="KAH3721066.1"/>
    </source>
</evidence>
<protein>
    <submittedName>
        <fullName evidence="1">Uncharacterized protein</fullName>
    </submittedName>
</protein>
<reference evidence="1" key="2">
    <citation type="submission" date="2020-11" db="EMBL/GenBank/DDBJ databases">
        <authorList>
            <person name="McCartney M.A."/>
            <person name="Auch B."/>
            <person name="Kono T."/>
            <person name="Mallez S."/>
            <person name="Becker A."/>
            <person name="Gohl D.M."/>
            <person name="Silverstein K.A.T."/>
            <person name="Koren S."/>
            <person name="Bechman K.B."/>
            <person name="Herman A."/>
            <person name="Abrahante J.E."/>
            <person name="Garbe J."/>
        </authorList>
    </citation>
    <scope>NUCLEOTIDE SEQUENCE</scope>
    <source>
        <strain evidence="1">Duluth1</strain>
        <tissue evidence="1">Whole animal</tissue>
    </source>
</reference>
<dbReference type="AlphaFoldDB" id="A0A9D4CCI1"/>
<name>A0A9D4CCI1_DREPO</name>
<dbReference type="EMBL" id="JAIWYP010000013">
    <property type="protein sequence ID" value="KAH3721066.1"/>
    <property type="molecule type" value="Genomic_DNA"/>
</dbReference>
<sequence length="61" mass="6757">MVDQCVTTRLPHHPNIRESIRGGTVRYDALEPVLSRRVTLGNELSPTVKASVFFHGVDALV</sequence>
<evidence type="ECO:0000313" key="2">
    <source>
        <dbReference type="Proteomes" id="UP000828390"/>
    </source>
</evidence>
<gene>
    <name evidence="1" type="ORF">DPMN_063981</name>
</gene>
<dbReference type="Proteomes" id="UP000828390">
    <property type="component" value="Unassembled WGS sequence"/>
</dbReference>
<comment type="caution">
    <text evidence="1">The sequence shown here is derived from an EMBL/GenBank/DDBJ whole genome shotgun (WGS) entry which is preliminary data.</text>
</comment>